<keyword evidence="6 7" id="KW-0460">Magnesium</keyword>
<evidence type="ECO:0000256" key="6">
    <source>
        <dbReference type="ARBA" id="ARBA00022842"/>
    </source>
</evidence>
<accession>A0A9D5K0A0</accession>
<dbReference type="SFLD" id="SFLDS00003">
    <property type="entry name" value="Haloacid_Dehalogenase"/>
    <property type="match status" value="1"/>
</dbReference>
<evidence type="ECO:0000256" key="1">
    <source>
        <dbReference type="ARBA" id="ARBA00001946"/>
    </source>
</evidence>
<feature type="binding site" evidence="7">
    <location>
        <position position="16"/>
    </location>
    <ligand>
        <name>substrate</name>
    </ligand>
</feature>
<proteinExistence type="inferred from homology"/>
<protein>
    <submittedName>
        <fullName evidence="8">HAD-IIIA family hydrolase</fullName>
    </submittedName>
</protein>
<dbReference type="GO" id="GO:0008781">
    <property type="term" value="F:N-acylneuraminate cytidylyltransferase activity"/>
    <property type="evidence" value="ECO:0007669"/>
    <property type="project" value="TreeGrafter"/>
</dbReference>
<dbReference type="InterPro" id="IPR036412">
    <property type="entry name" value="HAD-like_sf"/>
</dbReference>
<reference evidence="8" key="1">
    <citation type="submission" date="2019-11" db="EMBL/GenBank/DDBJ databases">
        <title>Microbial mats filling the niche in hypersaline microbial mats.</title>
        <authorList>
            <person name="Wong H.L."/>
            <person name="Macleod F.I."/>
            <person name="White R.A. III"/>
            <person name="Burns B.P."/>
        </authorList>
    </citation>
    <scope>NUCLEOTIDE SEQUENCE</scope>
    <source>
        <strain evidence="8">Rbin_158</strain>
    </source>
</reference>
<dbReference type="PIRSF" id="PIRSF006118">
    <property type="entry name" value="KDO8-P_Ptase"/>
    <property type="match status" value="1"/>
</dbReference>
<dbReference type="InterPro" id="IPR006549">
    <property type="entry name" value="HAD-SF_hydro_IIIA"/>
</dbReference>
<keyword evidence="4 7" id="KW-0479">Metal-binding</keyword>
<dbReference type="Pfam" id="PF08282">
    <property type="entry name" value="Hydrolase_3"/>
    <property type="match status" value="1"/>
</dbReference>
<dbReference type="SFLD" id="SFLDG01138">
    <property type="entry name" value="C1.6.2:_Deoxy-d-mannose-octulo"/>
    <property type="match status" value="1"/>
</dbReference>
<dbReference type="Gene3D" id="3.40.50.1000">
    <property type="entry name" value="HAD superfamily/HAD-like"/>
    <property type="match status" value="1"/>
</dbReference>
<evidence type="ECO:0000256" key="5">
    <source>
        <dbReference type="ARBA" id="ARBA00022801"/>
    </source>
</evidence>
<evidence type="ECO:0000256" key="2">
    <source>
        <dbReference type="ARBA" id="ARBA00005893"/>
    </source>
</evidence>
<dbReference type="Proteomes" id="UP000649604">
    <property type="component" value="Unassembled WGS sequence"/>
</dbReference>
<organism evidence="8 9">
    <name type="scientific">candidate division KSB3 bacterium</name>
    <dbReference type="NCBI Taxonomy" id="2044937"/>
    <lineage>
        <taxon>Bacteria</taxon>
        <taxon>candidate division KSB3</taxon>
    </lineage>
</organism>
<dbReference type="NCBIfam" id="TIGR01670">
    <property type="entry name" value="KdsC-phosphatas"/>
    <property type="match status" value="1"/>
</dbReference>
<name>A0A9D5K0A0_9BACT</name>
<gene>
    <name evidence="8" type="ORF">GF339_23590</name>
</gene>
<dbReference type="SUPFAM" id="SSF56784">
    <property type="entry name" value="HAD-like"/>
    <property type="match status" value="1"/>
</dbReference>
<keyword evidence="5 8" id="KW-0378">Hydrolase</keyword>
<evidence type="ECO:0000256" key="7">
    <source>
        <dbReference type="PIRSR" id="PIRSR006118-2"/>
    </source>
</evidence>
<dbReference type="AlphaFoldDB" id="A0A9D5K0A0"/>
<dbReference type="PANTHER" id="PTHR21485:SF3">
    <property type="entry name" value="N-ACYLNEURAMINATE CYTIDYLYLTRANSFERASE"/>
    <property type="match status" value="1"/>
</dbReference>
<evidence type="ECO:0000313" key="8">
    <source>
        <dbReference type="EMBL" id="MBD3327587.1"/>
    </source>
</evidence>
<comment type="cofactor">
    <cofactor evidence="1 7">
        <name>Mg(2+)</name>
        <dbReference type="ChEBI" id="CHEBI:18420"/>
    </cofactor>
</comment>
<evidence type="ECO:0000256" key="3">
    <source>
        <dbReference type="ARBA" id="ARBA00011881"/>
    </source>
</evidence>
<dbReference type="FunFam" id="3.40.50.1000:FF:000029">
    <property type="entry name" value="3-deoxy-D-manno-octulosonate 8-phosphate phosphatase KdsC"/>
    <property type="match status" value="1"/>
</dbReference>
<comment type="similarity">
    <text evidence="2">Belongs to the KdsC family.</text>
</comment>
<comment type="subunit">
    <text evidence="3">Homotetramer.</text>
</comment>
<dbReference type="SFLD" id="SFLDG01136">
    <property type="entry name" value="C1.6:_Phosphoserine_Phosphatas"/>
    <property type="match status" value="1"/>
</dbReference>
<dbReference type="CDD" id="cd01630">
    <property type="entry name" value="HAD_KDO-like"/>
    <property type="match status" value="1"/>
</dbReference>
<dbReference type="EMBL" id="WJJP01000762">
    <property type="protein sequence ID" value="MBD3327587.1"/>
    <property type="molecule type" value="Genomic_DNA"/>
</dbReference>
<feature type="binding site" evidence="7">
    <location>
        <position position="107"/>
    </location>
    <ligand>
        <name>Mg(2+)</name>
        <dbReference type="ChEBI" id="CHEBI:18420"/>
    </ligand>
</feature>
<dbReference type="InterPro" id="IPR023214">
    <property type="entry name" value="HAD_sf"/>
</dbReference>
<sequence>MRAHLQKIKLLVCDVDGVLTAGGIIIDDQGRETKRFDVKDDHGLKLLQRAGLQVALLSGRSSDIVTHRAKELNISYTIQGAKDKRKAYATLKQECGYQDDEIAYVGDDVVDIPILTQVGVAIAVQDAVEEVKAVAQYITARPGGHGAIREVVHLILKAQNHWKRLMERYYQ</sequence>
<evidence type="ECO:0000256" key="4">
    <source>
        <dbReference type="ARBA" id="ARBA00022723"/>
    </source>
</evidence>
<evidence type="ECO:0000313" key="9">
    <source>
        <dbReference type="Proteomes" id="UP000649604"/>
    </source>
</evidence>
<dbReference type="GO" id="GO:0046872">
    <property type="term" value="F:metal ion binding"/>
    <property type="evidence" value="ECO:0007669"/>
    <property type="project" value="UniProtKB-KW"/>
</dbReference>
<dbReference type="PANTHER" id="PTHR21485">
    <property type="entry name" value="HAD SUPERFAMILY MEMBERS CMAS AND KDSC"/>
    <property type="match status" value="1"/>
</dbReference>
<dbReference type="GO" id="GO:0016788">
    <property type="term" value="F:hydrolase activity, acting on ester bonds"/>
    <property type="evidence" value="ECO:0007669"/>
    <property type="project" value="InterPro"/>
</dbReference>
<dbReference type="InterPro" id="IPR010023">
    <property type="entry name" value="KdsC_fam"/>
</dbReference>
<comment type="caution">
    <text evidence="8">The sequence shown here is derived from an EMBL/GenBank/DDBJ whole genome shotgun (WGS) entry which is preliminary data.</text>
</comment>
<dbReference type="NCBIfam" id="TIGR01662">
    <property type="entry name" value="HAD-SF-IIIA"/>
    <property type="match status" value="1"/>
</dbReference>
<feature type="binding site" evidence="7">
    <location>
        <position position="14"/>
    </location>
    <ligand>
        <name>Mg(2+)</name>
        <dbReference type="ChEBI" id="CHEBI:18420"/>
    </ligand>
</feature>
<dbReference type="InterPro" id="IPR050793">
    <property type="entry name" value="CMP-NeuNAc_synthase"/>
</dbReference>